<evidence type="ECO:0000313" key="7">
    <source>
        <dbReference type="EMBL" id="VVD01409.1"/>
    </source>
</evidence>
<gene>
    <name evidence="7" type="ORF">LSINAPIS_LOCUS11834</name>
</gene>
<evidence type="ECO:0000256" key="4">
    <source>
        <dbReference type="PIRSR" id="PIRSR000097-3"/>
    </source>
</evidence>
<dbReference type="Proteomes" id="UP000324832">
    <property type="component" value="Unassembled WGS sequence"/>
</dbReference>
<sequence length="328" mass="37082">MLSRALVGFALLLHVNCKLAPVVTLNDGNLMPAFGLGTWLGTTPSGSLAPVENDEVQRAVEVAIDAGYRHIDTAAIYSTEEQVGVAVRNKIKQGVIKREDIFITTKLWNDHHAREDVPKGLDSSLRKLGMEYVDLYLIHFPFGTYPNMTDDHTDYLDTWRGMIELKERGLTRSVGVSNFNVAMLERLAAETGVVPTVLQVEISLTIQQPSLLAYCRAHNISVVGYTPFGTLFLHNKTAPPPRVDSPELVAIAQRHYKTVPQIVLRYVYELGVTPIPKSVKKSRIEQNLDIFDFELSEEERQQLSSYDQNYRSLDLSLWKHHPYYPFEQ</sequence>
<protein>
    <recommendedName>
        <fullName evidence="6">NADP-dependent oxidoreductase domain-containing protein</fullName>
    </recommendedName>
</protein>
<keyword evidence="5" id="KW-0732">Signal</keyword>
<dbReference type="PROSITE" id="PS00798">
    <property type="entry name" value="ALDOKETO_REDUCTASE_1"/>
    <property type="match status" value="1"/>
</dbReference>
<evidence type="ECO:0000313" key="8">
    <source>
        <dbReference type="Proteomes" id="UP000324832"/>
    </source>
</evidence>
<dbReference type="PRINTS" id="PR00069">
    <property type="entry name" value="ALDKETRDTASE"/>
</dbReference>
<evidence type="ECO:0000256" key="3">
    <source>
        <dbReference type="PIRSR" id="PIRSR000097-2"/>
    </source>
</evidence>
<feature type="signal peptide" evidence="5">
    <location>
        <begin position="1"/>
        <end position="20"/>
    </location>
</feature>
<dbReference type="InterPro" id="IPR018170">
    <property type="entry name" value="Aldo/ket_reductase_CS"/>
</dbReference>
<dbReference type="InterPro" id="IPR023210">
    <property type="entry name" value="NADP_OxRdtase_dom"/>
</dbReference>
<evidence type="ECO:0000256" key="2">
    <source>
        <dbReference type="PIRSR" id="PIRSR000097-1"/>
    </source>
</evidence>
<dbReference type="PROSITE" id="PS00062">
    <property type="entry name" value="ALDOKETO_REDUCTASE_2"/>
    <property type="match status" value="1"/>
</dbReference>
<reference evidence="7 8" key="1">
    <citation type="submission" date="2017-07" db="EMBL/GenBank/DDBJ databases">
        <authorList>
            <person name="Talla V."/>
            <person name="Backstrom N."/>
        </authorList>
    </citation>
    <scope>NUCLEOTIDE SEQUENCE [LARGE SCALE GENOMIC DNA]</scope>
</reference>
<dbReference type="GO" id="GO:0016616">
    <property type="term" value="F:oxidoreductase activity, acting on the CH-OH group of donors, NAD or NADP as acceptor"/>
    <property type="evidence" value="ECO:0007669"/>
    <property type="project" value="UniProtKB-ARBA"/>
</dbReference>
<dbReference type="Gene3D" id="3.20.20.100">
    <property type="entry name" value="NADP-dependent oxidoreductase domain"/>
    <property type="match status" value="1"/>
</dbReference>
<feature type="chain" id="PRO_5022894405" description="NADP-dependent oxidoreductase domain-containing protein" evidence="5">
    <location>
        <begin position="21"/>
        <end position="328"/>
    </location>
</feature>
<dbReference type="Pfam" id="PF00248">
    <property type="entry name" value="Aldo_ket_red"/>
    <property type="match status" value="1"/>
</dbReference>
<dbReference type="AlphaFoldDB" id="A0A5E4QW87"/>
<name>A0A5E4QW87_9NEOP</name>
<dbReference type="InterPro" id="IPR036812">
    <property type="entry name" value="NAD(P)_OxRdtase_dom_sf"/>
</dbReference>
<dbReference type="PIRSF" id="PIRSF000097">
    <property type="entry name" value="AKR"/>
    <property type="match status" value="1"/>
</dbReference>
<proteinExistence type="predicted"/>
<feature type="binding site" evidence="3">
    <location>
        <position position="139"/>
    </location>
    <ligand>
        <name>substrate</name>
    </ligand>
</feature>
<feature type="active site" description="Proton donor" evidence="2">
    <location>
        <position position="77"/>
    </location>
</feature>
<dbReference type="SUPFAM" id="SSF51430">
    <property type="entry name" value="NAD(P)-linked oxidoreductase"/>
    <property type="match status" value="1"/>
</dbReference>
<dbReference type="InterPro" id="IPR020471">
    <property type="entry name" value="AKR"/>
</dbReference>
<dbReference type="PANTHER" id="PTHR11732">
    <property type="entry name" value="ALDO/KETO REDUCTASE"/>
    <property type="match status" value="1"/>
</dbReference>
<keyword evidence="8" id="KW-1185">Reference proteome</keyword>
<dbReference type="PROSITE" id="PS00063">
    <property type="entry name" value="ALDOKETO_REDUCTASE_3"/>
    <property type="match status" value="1"/>
</dbReference>
<feature type="domain" description="NADP-dependent oxidoreductase" evidence="6">
    <location>
        <begin position="35"/>
        <end position="305"/>
    </location>
</feature>
<keyword evidence="1" id="KW-0560">Oxidoreductase</keyword>
<evidence type="ECO:0000259" key="6">
    <source>
        <dbReference type="Pfam" id="PF00248"/>
    </source>
</evidence>
<evidence type="ECO:0000256" key="5">
    <source>
        <dbReference type="SAM" id="SignalP"/>
    </source>
</evidence>
<feature type="site" description="Lowers pKa of active site Tyr" evidence="4">
    <location>
        <position position="106"/>
    </location>
</feature>
<dbReference type="EMBL" id="FZQP02005332">
    <property type="protein sequence ID" value="VVD01409.1"/>
    <property type="molecule type" value="Genomic_DNA"/>
</dbReference>
<evidence type="ECO:0000256" key="1">
    <source>
        <dbReference type="ARBA" id="ARBA00023002"/>
    </source>
</evidence>
<organism evidence="7 8">
    <name type="scientific">Leptidea sinapis</name>
    <dbReference type="NCBI Taxonomy" id="189913"/>
    <lineage>
        <taxon>Eukaryota</taxon>
        <taxon>Metazoa</taxon>
        <taxon>Ecdysozoa</taxon>
        <taxon>Arthropoda</taxon>
        <taxon>Hexapoda</taxon>
        <taxon>Insecta</taxon>
        <taxon>Pterygota</taxon>
        <taxon>Neoptera</taxon>
        <taxon>Endopterygota</taxon>
        <taxon>Lepidoptera</taxon>
        <taxon>Glossata</taxon>
        <taxon>Ditrysia</taxon>
        <taxon>Papilionoidea</taxon>
        <taxon>Pieridae</taxon>
        <taxon>Dismorphiinae</taxon>
        <taxon>Leptidea</taxon>
    </lineage>
</organism>
<dbReference type="FunFam" id="3.20.20.100:FF:000002">
    <property type="entry name" value="2,5-diketo-D-gluconic acid reductase A"/>
    <property type="match status" value="1"/>
</dbReference>
<accession>A0A5E4QW87</accession>